<evidence type="ECO:0000313" key="3">
    <source>
        <dbReference type="EMBL" id="MBO0662892.1"/>
    </source>
</evidence>
<dbReference type="InterPro" id="IPR006059">
    <property type="entry name" value="SBP"/>
</dbReference>
<dbReference type="Pfam" id="PF13416">
    <property type="entry name" value="SBP_bac_8"/>
    <property type="match status" value="1"/>
</dbReference>
<keyword evidence="1" id="KW-0574">Periplasm</keyword>
<name>A0A939FWN7_9HYPH</name>
<proteinExistence type="predicted"/>
<dbReference type="RefSeq" id="WP_207257681.1">
    <property type="nucleotide sequence ID" value="NZ_JAFMPP010000007.1"/>
</dbReference>
<gene>
    <name evidence="3" type="ORF">J1C48_09910</name>
</gene>
<dbReference type="EMBL" id="JAFMPP010000007">
    <property type="protein sequence ID" value="MBO0662892.1"/>
    <property type="molecule type" value="Genomic_DNA"/>
</dbReference>
<reference evidence="3" key="1">
    <citation type="submission" date="2021-03" db="EMBL/GenBank/DDBJ databases">
        <title>Whole genome sequence of Jiella sp. CQZ9-1.</title>
        <authorList>
            <person name="Tuo L."/>
        </authorList>
    </citation>
    <scope>NUCLEOTIDE SEQUENCE</scope>
    <source>
        <strain evidence="3">CQZ9-1</strain>
    </source>
</reference>
<dbReference type="SUPFAM" id="SSF53850">
    <property type="entry name" value="Periplasmic binding protein-like II"/>
    <property type="match status" value="1"/>
</dbReference>
<feature type="compositionally biased region" description="Basic and acidic residues" evidence="2">
    <location>
        <begin position="1"/>
        <end position="14"/>
    </location>
</feature>
<comment type="caution">
    <text evidence="3">The sequence shown here is derived from an EMBL/GenBank/DDBJ whole genome shotgun (WGS) entry which is preliminary data.</text>
</comment>
<keyword evidence="4" id="KW-1185">Reference proteome</keyword>
<dbReference type="AlphaFoldDB" id="A0A939FWN7"/>
<organism evidence="3 4">
    <name type="scientific">Jiella flava</name>
    <dbReference type="NCBI Taxonomy" id="2816857"/>
    <lineage>
        <taxon>Bacteria</taxon>
        <taxon>Pseudomonadati</taxon>
        <taxon>Pseudomonadota</taxon>
        <taxon>Alphaproteobacteria</taxon>
        <taxon>Hyphomicrobiales</taxon>
        <taxon>Aurantimonadaceae</taxon>
        <taxon>Jiella</taxon>
    </lineage>
</organism>
<evidence type="ECO:0000256" key="1">
    <source>
        <dbReference type="ARBA" id="ARBA00022764"/>
    </source>
</evidence>
<feature type="region of interest" description="Disordered" evidence="2">
    <location>
        <begin position="1"/>
        <end position="20"/>
    </location>
</feature>
<dbReference type="Gene3D" id="3.40.190.10">
    <property type="entry name" value="Periplasmic binding protein-like II"/>
    <property type="match status" value="2"/>
</dbReference>
<dbReference type="Proteomes" id="UP000664122">
    <property type="component" value="Unassembled WGS sequence"/>
</dbReference>
<sequence>MRFDTADRTSRGDARSAPAVRRTRPALRVLGTSVTQIEPIKAASKKALGVALDFITLDGTAAQRRCALEPGSFDVYDQWFHDVDLIWPTGSIQPIDLTRIIRWDEINDLPKKGRLTPGSARAPGGDPSLRLFVQADGSLGEAPSQRVSLVPTVHNADGFAVAGAEAGVVTSWGALLDPRWAGKVVLQSDAAIGSLDLLLALVARGEFSPGAIDDLSLEEIDALTALIGVYRSRGHFRQFWADEAEALDAICEGNPTIGSLWWSGLTNLRARGQTVSMVIPGEGCRGWFGGLGLSADLNDWQRDAAYDYLNWWLEGEAGALMARNGAYMSNPAAVKPYLTPAEWAFWYEGRPAEEPICDAFGRHIYAVGERREGGSYAERMERIVVWDTVMTEHNYFVRKWEAALGH</sequence>
<evidence type="ECO:0000256" key="2">
    <source>
        <dbReference type="SAM" id="MobiDB-lite"/>
    </source>
</evidence>
<accession>A0A939FWN7</accession>
<evidence type="ECO:0000313" key="4">
    <source>
        <dbReference type="Proteomes" id="UP000664122"/>
    </source>
</evidence>
<protein>
    <submittedName>
        <fullName evidence="3">Extracellular solute-binding protein</fullName>
    </submittedName>
</protein>